<feature type="region of interest" description="Disordered" evidence="1">
    <location>
        <begin position="56"/>
        <end position="84"/>
    </location>
</feature>
<evidence type="ECO:0000313" key="2">
    <source>
        <dbReference type="EMBL" id="CAB0041461.1"/>
    </source>
</evidence>
<sequence length="224" mass="26578">MKRTNAFLLQQTIGQWRLVFLVSAANLAVSCVVHLIWGTSEEQPWNNYAREKRRIKDAESASPAETKEFIEAKTDEEDDKAKGEVKAEHRDRFMECGEHATCYKRYECIVNKLKREIRKADEFLKKCEKCDKQRPIVHRLTNEEKRRIVNKLKCASQDCCFLVEELRMHRAEVKYLTGAYEKLIFKYNEMLTRQRCLLQQVSFSVFFIVARRAARYECRFFGSR</sequence>
<organism evidence="2 3">
    <name type="scientific">Trichogramma brassicae</name>
    <dbReference type="NCBI Taxonomy" id="86971"/>
    <lineage>
        <taxon>Eukaryota</taxon>
        <taxon>Metazoa</taxon>
        <taxon>Ecdysozoa</taxon>
        <taxon>Arthropoda</taxon>
        <taxon>Hexapoda</taxon>
        <taxon>Insecta</taxon>
        <taxon>Pterygota</taxon>
        <taxon>Neoptera</taxon>
        <taxon>Endopterygota</taxon>
        <taxon>Hymenoptera</taxon>
        <taxon>Apocrita</taxon>
        <taxon>Proctotrupomorpha</taxon>
        <taxon>Chalcidoidea</taxon>
        <taxon>Trichogrammatidae</taxon>
        <taxon>Trichogramma</taxon>
    </lineage>
</organism>
<dbReference type="EMBL" id="CADCXV010001116">
    <property type="protein sequence ID" value="CAB0041461.1"/>
    <property type="molecule type" value="Genomic_DNA"/>
</dbReference>
<evidence type="ECO:0000256" key="1">
    <source>
        <dbReference type="SAM" id="MobiDB-lite"/>
    </source>
</evidence>
<keyword evidence="3" id="KW-1185">Reference proteome</keyword>
<dbReference type="Proteomes" id="UP000479190">
    <property type="component" value="Unassembled WGS sequence"/>
</dbReference>
<dbReference type="PROSITE" id="PS51257">
    <property type="entry name" value="PROKAR_LIPOPROTEIN"/>
    <property type="match status" value="1"/>
</dbReference>
<dbReference type="AlphaFoldDB" id="A0A6H5J235"/>
<accession>A0A6H5J235</accession>
<dbReference type="OrthoDB" id="7700960at2759"/>
<gene>
    <name evidence="2" type="ORF">TBRA_LOCUS13129</name>
</gene>
<evidence type="ECO:0000313" key="3">
    <source>
        <dbReference type="Proteomes" id="UP000479190"/>
    </source>
</evidence>
<reference evidence="2 3" key="1">
    <citation type="submission" date="2020-02" db="EMBL/GenBank/DDBJ databases">
        <authorList>
            <person name="Ferguson B K."/>
        </authorList>
    </citation>
    <scope>NUCLEOTIDE SEQUENCE [LARGE SCALE GENOMIC DNA]</scope>
</reference>
<proteinExistence type="predicted"/>
<protein>
    <submittedName>
        <fullName evidence="2">Uncharacterized protein</fullName>
    </submittedName>
</protein>
<name>A0A6H5J235_9HYME</name>